<evidence type="ECO:0000256" key="3">
    <source>
        <dbReference type="ARBA" id="ARBA00022771"/>
    </source>
</evidence>
<feature type="compositionally biased region" description="Polar residues" evidence="10">
    <location>
        <begin position="99"/>
        <end position="125"/>
    </location>
</feature>
<organism evidence="12">
    <name type="scientific">Schistocephalus solidus</name>
    <name type="common">Tapeworm</name>
    <dbReference type="NCBI Taxonomy" id="70667"/>
    <lineage>
        <taxon>Eukaryota</taxon>
        <taxon>Metazoa</taxon>
        <taxon>Spiralia</taxon>
        <taxon>Lophotrochozoa</taxon>
        <taxon>Platyhelminthes</taxon>
        <taxon>Cestoda</taxon>
        <taxon>Eucestoda</taxon>
        <taxon>Diphyllobothriidea</taxon>
        <taxon>Diphyllobothriidae</taxon>
        <taxon>Schistocephalus</taxon>
    </lineage>
</organism>
<gene>
    <name evidence="12" type="ORF">TR102628</name>
</gene>
<evidence type="ECO:0000256" key="9">
    <source>
        <dbReference type="ARBA" id="ARBA00023828"/>
    </source>
</evidence>
<accession>A0A0X3PYA7</accession>
<dbReference type="EMBL" id="GEEE01005824">
    <property type="protein sequence ID" value="JAP57401.1"/>
    <property type="molecule type" value="Transcribed_RNA"/>
</dbReference>
<evidence type="ECO:0000259" key="11">
    <source>
        <dbReference type="Pfam" id="PF12269"/>
    </source>
</evidence>
<evidence type="ECO:0000256" key="7">
    <source>
        <dbReference type="ARBA" id="ARBA00023163"/>
    </source>
</evidence>
<feature type="compositionally biased region" description="Basic residues" evidence="10">
    <location>
        <begin position="64"/>
        <end position="75"/>
    </location>
</feature>
<protein>
    <recommendedName>
        <fullName evidence="9">CXXC-type zinc finger protein 1</fullName>
    </recommendedName>
</protein>
<dbReference type="GO" id="GO:0045893">
    <property type="term" value="P:positive regulation of DNA-templated transcription"/>
    <property type="evidence" value="ECO:0007669"/>
    <property type="project" value="TreeGrafter"/>
</dbReference>
<proteinExistence type="predicted"/>
<dbReference type="GO" id="GO:0003677">
    <property type="term" value="F:DNA binding"/>
    <property type="evidence" value="ECO:0007669"/>
    <property type="project" value="UniProtKB-KW"/>
</dbReference>
<name>A0A0X3PYA7_SCHSO</name>
<dbReference type="Pfam" id="PF12269">
    <property type="entry name" value="CpG_bind_C"/>
    <property type="match status" value="1"/>
</dbReference>
<dbReference type="GO" id="GO:0008270">
    <property type="term" value="F:zinc ion binding"/>
    <property type="evidence" value="ECO:0007669"/>
    <property type="project" value="UniProtKB-KW"/>
</dbReference>
<dbReference type="InterPro" id="IPR037869">
    <property type="entry name" value="Spp1/CFP1"/>
</dbReference>
<dbReference type="PANTHER" id="PTHR46174:SF1">
    <property type="entry name" value="CXXC-TYPE ZINC FINGER PROTEIN 1"/>
    <property type="match status" value="1"/>
</dbReference>
<evidence type="ECO:0000256" key="4">
    <source>
        <dbReference type="ARBA" id="ARBA00022833"/>
    </source>
</evidence>
<keyword evidence="4" id="KW-0862">Zinc</keyword>
<dbReference type="InterPro" id="IPR022056">
    <property type="entry name" value="CpG-bd_C"/>
</dbReference>
<keyword evidence="3" id="KW-0863">Zinc-finger</keyword>
<feature type="compositionally biased region" description="Polar residues" evidence="10">
    <location>
        <begin position="76"/>
        <end position="90"/>
    </location>
</feature>
<feature type="compositionally biased region" description="Basic and acidic residues" evidence="10">
    <location>
        <begin position="50"/>
        <end position="63"/>
    </location>
</feature>
<feature type="region of interest" description="Disordered" evidence="10">
    <location>
        <begin position="1"/>
        <end position="145"/>
    </location>
</feature>
<dbReference type="GO" id="GO:0048188">
    <property type="term" value="C:Set1C/COMPASS complex"/>
    <property type="evidence" value="ECO:0007669"/>
    <property type="project" value="InterPro"/>
</dbReference>
<dbReference type="PANTHER" id="PTHR46174">
    <property type="entry name" value="CXXC-TYPE ZINC FINGER PROTEIN 1"/>
    <property type="match status" value="1"/>
</dbReference>
<reference evidence="12" key="1">
    <citation type="submission" date="2016-01" db="EMBL/GenBank/DDBJ databases">
        <title>Reference transcriptome for the parasite Schistocephalus solidus: insights into the molecular evolution of parasitism.</title>
        <authorList>
            <person name="Hebert F.O."/>
            <person name="Grambauer S."/>
            <person name="Barber I."/>
            <person name="Landry C.R."/>
            <person name="Aubin-Horth N."/>
        </authorList>
    </citation>
    <scope>NUCLEOTIDE SEQUENCE</scope>
</reference>
<keyword evidence="5" id="KW-0805">Transcription regulation</keyword>
<evidence type="ECO:0000256" key="8">
    <source>
        <dbReference type="ARBA" id="ARBA00023242"/>
    </source>
</evidence>
<evidence type="ECO:0000256" key="6">
    <source>
        <dbReference type="ARBA" id="ARBA00023125"/>
    </source>
</evidence>
<evidence type="ECO:0000256" key="2">
    <source>
        <dbReference type="ARBA" id="ARBA00022723"/>
    </source>
</evidence>
<keyword evidence="8" id="KW-0539">Nucleus</keyword>
<feature type="compositionally biased region" description="Acidic residues" evidence="10">
    <location>
        <begin position="23"/>
        <end position="47"/>
    </location>
</feature>
<feature type="domain" description="CpG binding protein C-terminal" evidence="11">
    <location>
        <begin position="180"/>
        <end position="425"/>
    </location>
</feature>
<evidence type="ECO:0000256" key="5">
    <source>
        <dbReference type="ARBA" id="ARBA00023015"/>
    </source>
</evidence>
<sequence length="450" mass="51668">MDPEFSDGRCERQRVETTASEYTSDDDVSYDLDEETDDDKEDEDWLETMEVPKRFKASDEHTLRRSTARHSRTITRKGSSSQLSRATTGRGQPARSLAKSRSAQSLTGLSSRPPNQRTTGSNSPADFTDASRLRNSSVRARQTCSPRRALPRQCFGIGCTRPAANPMTKYCSRKCGLALALRRLEHFLPERRSAWYPEQLPVMDSAADRADRARVKEVRKEQYTIHHRLIELENEHQQLNALIARGRDYKFQITDADAMASTAADEAEVDQAEPVVCVTCSSEINMRHALRHMERCFQKMEGSTFLLSNQKEQSRGTPLFCDFYDTHAKAYCKRLRAVCEHTKEPKYPPDSICGFPLVENVFTSTERFCCTPRNKCTRHFGWERKKRAKIDVERYRQLSRMDELLQEEARLQRSLAQRAGILGMLLHRTVEDTRHSNEEEEDDEVGGGRR</sequence>
<dbReference type="EMBL" id="GEEE01006352">
    <property type="protein sequence ID" value="JAP56873.1"/>
    <property type="molecule type" value="Transcribed_RNA"/>
</dbReference>
<keyword evidence="6" id="KW-0238">DNA-binding</keyword>
<evidence type="ECO:0000313" key="12">
    <source>
        <dbReference type="EMBL" id="JAP56873.1"/>
    </source>
</evidence>
<dbReference type="AlphaFoldDB" id="A0A0X3PYA7"/>
<feature type="compositionally biased region" description="Polar residues" evidence="10">
    <location>
        <begin position="133"/>
        <end position="145"/>
    </location>
</feature>
<comment type="subcellular location">
    <subcellularLocation>
        <location evidence="1">Nucleus</location>
    </subcellularLocation>
</comment>
<evidence type="ECO:0000256" key="10">
    <source>
        <dbReference type="SAM" id="MobiDB-lite"/>
    </source>
</evidence>
<feature type="compositionally biased region" description="Basic and acidic residues" evidence="10">
    <location>
        <begin position="1"/>
        <end position="15"/>
    </location>
</feature>
<keyword evidence="7" id="KW-0804">Transcription</keyword>
<evidence type="ECO:0000256" key="1">
    <source>
        <dbReference type="ARBA" id="ARBA00004123"/>
    </source>
</evidence>
<keyword evidence="2" id="KW-0479">Metal-binding</keyword>